<keyword evidence="5 13" id="KW-0808">Transferase</keyword>
<dbReference type="Gene3D" id="1.20.5.1930">
    <property type="match status" value="1"/>
</dbReference>
<dbReference type="GO" id="GO:0005524">
    <property type="term" value="F:ATP binding"/>
    <property type="evidence" value="ECO:0007669"/>
    <property type="project" value="UniProtKB-UniRule"/>
</dbReference>
<dbReference type="PANTHER" id="PTHR24421:SF37">
    <property type="entry name" value="SENSOR HISTIDINE KINASE NARS"/>
    <property type="match status" value="1"/>
</dbReference>
<dbReference type="PROSITE" id="PS50109">
    <property type="entry name" value="HIS_KIN"/>
    <property type="match status" value="1"/>
</dbReference>
<reference evidence="18" key="1">
    <citation type="submission" date="2016-09" db="EMBL/GenBank/DDBJ databases">
        <authorList>
            <person name="Varghese N."/>
            <person name="Submissions S."/>
        </authorList>
    </citation>
    <scope>NUCLEOTIDE SEQUENCE [LARGE SCALE GENOMIC DNA]</scope>
    <source>
        <strain evidence="18">25nlg</strain>
    </source>
</reference>
<evidence type="ECO:0000256" key="8">
    <source>
        <dbReference type="ARBA" id="ARBA00022777"/>
    </source>
</evidence>
<feature type="domain" description="HAMP" evidence="16">
    <location>
        <begin position="73"/>
        <end position="125"/>
    </location>
</feature>
<dbReference type="InterPro" id="IPR017202">
    <property type="entry name" value="LiaS/VraS"/>
</dbReference>
<feature type="transmembrane region" description="Helical" evidence="14">
    <location>
        <begin position="53"/>
        <end position="72"/>
    </location>
</feature>
<dbReference type="PROSITE" id="PS50885">
    <property type="entry name" value="HAMP"/>
    <property type="match status" value="1"/>
</dbReference>
<dbReference type="Proteomes" id="UP000242662">
    <property type="component" value="Unassembled WGS sequence"/>
</dbReference>
<keyword evidence="9 13" id="KW-0067">ATP-binding</keyword>
<evidence type="ECO:0000256" key="3">
    <source>
        <dbReference type="ARBA" id="ARBA00022475"/>
    </source>
</evidence>
<dbReference type="InterPro" id="IPR005467">
    <property type="entry name" value="His_kinase_dom"/>
</dbReference>
<keyword evidence="18" id="KW-1185">Reference proteome</keyword>
<dbReference type="GO" id="GO:0005886">
    <property type="term" value="C:plasma membrane"/>
    <property type="evidence" value="ECO:0007669"/>
    <property type="project" value="UniProtKB-SubCell"/>
</dbReference>
<gene>
    <name evidence="17" type="ORF">SAMN05421737_10692</name>
</gene>
<name>A0A1G6JU25_9BACI</name>
<evidence type="ECO:0000256" key="9">
    <source>
        <dbReference type="ARBA" id="ARBA00022840"/>
    </source>
</evidence>
<comment type="catalytic activity">
    <reaction evidence="1 13">
        <text>ATP + protein L-histidine = ADP + protein N-phospho-L-histidine.</text>
        <dbReference type="EC" id="2.7.13.3"/>
    </reaction>
</comment>
<dbReference type="InterPro" id="IPR003594">
    <property type="entry name" value="HATPase_dom"/>
</dbReference>
<dbReference type="Pfam" id="PF00672">
    <property type="entry name" value="HAMP"/>
    <property type="match status" value="1"/>
</dbReference>
<evidence type="ECO:0000256" key="1">
    <source>
        <dbReference type="ARBA" id="ARBA00000085"/>
    </source>
</evidence>
<dbReference type="EC" id="2.7.13.3" evidence="13"/>
<sequence length="350" mass="39561">MKKHLARFHWQFIRYSLLLSFIVTLILGFFMSYKLPQGLVSFITKQFAGMPLIFWSVLVVISSGVIGGLMIAMPFKRRLESLVEGVMYYERGSFRHRIEVSGEDEMAELAARLNIMAGQIEAKVLSLQRLSVENAAIKQNVRKAAVTEERQRLARELHDAVSQQLFAISMMTAAMKGQFADHKAYDQLALIEQMASDAQSEMRALLMHLRPAHLEGKSLVQGLKKLFAELEGKQDIQIIAVIDDDLRLPPAFEDQLFRVIQEAFSNILRHAKANTVDFQLKRAAREWRLRITDDGVGYEAGKISTGTYGLQTMKERIHEIGGTVQVDSVPSKGTRVEAKIPIVWQGDDNK</sequence>
<dbReference type="InterPro" id="IPR050482">
    <property type="entry name" value="Sensor_HK_TwoCompSys"/>
</dbReference>
<evidence type="ECO:0000313" key="18">
    <source>
        <dbReference type="Proteomes" id="UP000242662"/>
    </source>
</evidence>
<protein>
    <recommendedName>
        <fullName evidence="13">Sensor histidine kinase</fullName>
        <ecNumber evidence="13">2.7.13.3</ecNumber>
    </recommendedName>
</protein>
<keyword evidence="4" id="KW-0597">Phosphoprotein</keyword>
<evidence type="ECO:0000256" key="6">
    <source>
        <dbReference type="ARBA" id="ARBA00022692"/>
    </source>
</evidence>
<keyword evidence="12 13" id="KW-0472">Membrane</keyword>
<evidence type="ECO:0000259" key="16">
    <source>
        <dbReference type="PROSITE" id="PS50885"/>
    </source>
</evidence>
<dbReference type="EMBL" id="FMYM01000006">
    <property type="protein sequence ID" value="SDC22224.1"/>
    <property type="molecule type" value="Genomic_DNA"/>
</dbReference>
<dbReference type="SUPFAM" id="SSF55874">
    <property type="entry name" value="ATPase domain of HSP90 chaperone/DNA topoisomerase II/histidine kinase"/>
    <property type="match status" value="1"/>
</dbReference>
<evidence type="ECO:0000256" key="11">
    <source>
        <dbReference type="ARBA" id="ARBA00023012"/>
    </source>
</evidence>
<dbReference type="RefSeq" id="WP_090775711.1">
    <property type="nucleotide sequence ID" value="NZ_FMYM01000006.1"/>
</dbReference>
<evidence type="ECO:0000256" key="2">
    <source>
        <dbReference type="ARBA" id="ARBA00004651"/>
    </source>
</evidence>
<keyword evidence="8 13" id="KW-0418">Kinase</keyword>
<dbReference type="Gene3D" id="3.30.565.10">
    <property type="entry name" value="Histidine kinase-like ATPase, C-terminal domain"/>
    <property type="match status" value="1"/>
</dbReference>
<keyword evidence="10 14" id="KW-1133">Transmembrane helix</keyword>
<dbReference type="Pfam" id="PF02518">
    <property type="entry name" value="HATPase_c"/>
    <property type="match status" value="1"/>
</dbReference>
<evidence type="ECO:0000256" key="4">
    <source>
        <dbReference type="ARBA" id="ARBA00022553"/>
    </source>
</evidence>
<evidence type="ECO:0000259" key="15">
    <source>
        <dbReference type="PROSITE" id="PS50109"/>
    </source>
</evidence>
<keyword evidence="3 13" id="KW-1003">Cell membrane</keyword>
<keyword evidence="11 13" id="KW-0902">Two-component regulatory system</keyword>
<evidence type="ECO:0000256" key="14">
    <source>
        <dbReference type="SAM" id="Phobius"/>
    </source>
</evidence>
<proteinExistence type="predicted"/>
<dbReference type="GO" id="GO:0046983">
    <property type="term" value="F:protein dimerization activity"/>
    <property type="evidence" value="ECO:0007669"/>
    <property type="project" value="InterPro"/>
</dbReference>
<keyword evidence="7 13" id="KW-0547">Nucleotide-binding</keyword>
<dbReference type="Pfam" id="PF07730">
    <property type="entry name" value="HisKA_3"/>
    <property type="match status" value="1"/>
</dbReference>
<evidence type="ECO:0000256" key="12">
    <source>
        <dbReference type="ARBA" id="ARBA00023136"/>
    </source>
</evidence>
<evidence type="ECO:0000256" key="13">
    <source>
        <dbReference type="PIRNR" id="PIRNR037431"/>
    </source>
</evidence>
<feature type="transmembrane region" description="Helical" evidence="14">
    <location>
        <begin position="12"/>
        <end position="33"/>
    </location>
</feature>
<dbReference type="InterPro" id="IPR003660">
    <property type="entry name" value="HAMP_dom"/>
</dbReference>
<dbReference type="SMART" id="SM00304">
    <property type="entry name" value="HAMP"/>
    <property type="match status" value="1"/>
</dbReference>
<evidence type="ECO:0000256" key="5">
    <source>
        <dbReference type="ARBA" id="ARBA00022679"/>
    </source>
</evidence>
<dbReference type="CDD" id="cd16917">
    <property type="entry name" value="HATPase_UhpB-NarQ-NarX-like"/>
    <property type="match status" value="1"/>
</dbReference>
<evidence type="ECO:0000256" key="7">
    <source>
        <dbReference type="ARBA" id="ARBA00022741"/>
    </source>
</evidence>
<accession>A0A1G6JU25</accession>
<dbReference type="InterPro" id="IPR036890">
    <property type="entry name" value="HATPase_C_sf"/>
</dbReference>
<dbReference type="GO" id="GO:0000155">
    <property type="term" value="F:phosphorelay sensor kinase activity"/>
    <property type="evidence" value="ECO:0007669"/>
    <property type="project" value="UniProtKB-UniRule"/>
</dbReference>
<dbReference type="PANTHER" id="PTHR24421">
    <property type="entry name" value="NITRATE/NITRITE SENSOR PROTEIN NARX-RELATED"/>
    <property type="match status" value="1"/>
</dbReference>
<dbReference type="SMART" id="SM00387">
    <property type="entry name" value="HATPase_c"/>
    <property type="match status" value="1"/>
</dbReference>
<dbReference type="InterPro" id="IPR011712">
    <property type="entry name" value="Sig_transdc_His_kin_sub3_dim/P"/>
</dbReference>
<dbReference type="AlphaFoldDB" id="A0A1G6JU25"/>
<evidence type="ECO:0000313" key="17">
    <source>
        <dbReference type="EMBL" id="SDC22224.1"/>
    </source>
</evidence>
<comment type="subcellular location">
    <subcellularLocation>
        <location evidence="2 13">Cell membrane</location>
        <topology evidence="2 13">Multi-pass membrane protein</topology>
    </subcellularLocation>
</comment>
<dbReference type="OrthoDB" id="9795828at2"/>
<keyword evidence="6 14" id="KW-0812">Transmembrane</keyword>
<feature type="domain" description="Histidine kinase" evidence="15">
    <location>
        <begin position="152"/>
        <end position="344"/>
    </location>
</feature>
<organism evidence="17 18">
    <name type="scientific">Shouchella lonarensis</name>
    <dbReference type="NCBI Taxonomy" id="1464122"/>
    <lineage>
        <taxon>Bacteria</taxon>
        <taxon>Bacillati</taxon>
        <taxon>Bacillota</taxon>
        <taxon>Bacilli</taxon>
        <taxon>Bacillales</taxon>
        <taxon>Bacillaceae</taxon>
        <taxon>Shouchella</taxon>
    </lineage>
</organism>
<dbReference type="PIRSF" id="PIRSF037431">
    <property type="entry name" value="STHK_LiaS"/>
    <property type="match status" value="1"/>
</dbReference>
<evidence type="ECO:0000256" key="10">
    <source>
        <dbReference type="ARBA" id="ARBA00022989"/>
    </source>
</evidence>
<dbReference type="CDD" id="cd06225">
    <property type="entry name" value="HAMP"/>
    <property type="match status" value="1"/>
</dbReference>
<dbReference type="Gene3D" id="6.10.340.10">
    <property type="match status" value="1"/>
</dbReference>
<dbReference type="STRING" id="1464122.SAMN05421737_10692"/>